<protein>
    <submittedName>
        <fullName evidence="1">Uncharacterized protein</fullName>
    </submittedName>
</protein>
<gene>
    <name evidence="1" type="ORF">H9828_01295</name>
</gene>
<reference evidence="1" key="2">
    <citation type="submission" date="2021-04" db="EMBL/GenBank/DDBJ databases">
        <authorList>
            <person name="Gilroy R."/>
        </authorList>
    </citation>
    <scope>NUCLEOTIDE SEQUENCE</scope>
    <source>
        <strain evidence="1">5134</strain>
    </source>
</reference>
<comment type="caution">
    <text evidence="1">The sequence shown here is derived from an EMBL/GenBank/DDBJ whole genome shotgun (WGS) entry which is preliminary data.</text>
</comment>
<accession>A0A9D1YYF3</accession>
<evidence type="ECO:0000313" key="1">
    <source>
        <dbReference type="EMBL" id="HIY68033.1"/>
    </source>
</evidence>
<dbReference type="Proteomes" id="UP000886844">
    <property type="component" value="Unassembled WGS sequence"/>
</dbReference>
<proteinExistence type="predicted"/>
<evidence type="ECO:0000313" key="2">
    <source>
        <dbReference type="Proteomes" id="UP000886844"/>
    </source>
</evidence>
<reference evidence="1" key="1">
    <citation type="journal article" date="2021" name="PeerJ">
        <title>Extensive microbial diversity within the chicken gut microbiome revealed by metagenomics and culture.</title>
        <authorList>
            <person name="Gilroy R."/>
            <person name="Ravi A."/>
            <person name="Getino M."/>
            <person name="Pursley I."/>
            <person name="Horton D.L."/>
            <person name="Alikhan N.F."/>
            <person name="Baker D."/>
            <person name="Gharbi K."/>
            <person name="Hall N."/>
            <person name="Watson M."/>
            <person name="Adriaenssens E.M."/>
            <person name="Foster-Nyarko E."/>
            <person name="Jarju S."/>
            <person name="Secka A."/>
            <person name="Antonio M."/>
            <person name="Oren A."/>
            <person name="Chaudhuri R.R."/>
            <person name="La Ragione R."/>
            <person name="Hildebrand F."/>
            <person name="Pallen M.J."/>
        </authorList>
    </citation>
    <scope>NUCLEOTIDE SEQUENCE</scope>
    <source>
        <strain evidence="1">5134</strain>
    </source>
</reference>
<dbReference type="EMBL" id="DXDA01000012">
    <property type="protein sequence ID" value="HIY68033.1"/>
    <property type="molecule type" value="Genomic_DNA"/>
</dbReference>
<organism evidence="1 2">
    <name type="scientific">Candidatus Alistipes intestinigallinarum</name>
    <dbReference type="NCBI Taxonomy" id="2838440"/>
    <lineage>
        <taxon>Bacteria</taxon>
        <taxon>Pseudomonadati</taxon>
        <taxon>Bacteroidota</taxon>
        <taxon>Bacteroidia</taxon>
        <taxon>Bacteroidales</taxon>
        <taxon>Rikenellaceae</taxon>
        <taxon>Alistipes</taxon>
    </lineage>
</organism>
<dbReference type="AlphaFoldDB" id="A0A9D1YYF3"/>
<name>A0A9D1YYF3_9BACT</name>
<sequence length="124" mass="14687">MYVPDHLKWRILLAQELKRFYFERENAHRNCKRIFELYGRYLLGTTYDTFLSYLNQLKYEIGNLKLPSYVTAAIGLLEPLRIASERLRCRKANGTWNLVELTEEALSVLRERSAASRNYPNRIA</sequence>